<keyword evidence="3" id="KW-1185">Reference proteome</keyword>
<proteinExistence type="predicted"/>
<feature type="region of interest" description="Disordered" evidence="1">
    <location>
        <begin position="1"/>
        <end position="51"/>
    </location>
</feature>
<dbReference type="KEGG" id="mft:XA26_52840"/>
<gene>
    <name evidence="2" type="ORF">XA26_52840</name>
</gene>
<sequence>MDDRGSEARAIGAEVRELPGVDTGSMPQPPWPSSTDPSILGTEPAREYERY</sequence>
<reference evidence="2 3" key="1">
    <citation type="journal article" date="2015" name="MBio">
        <title>Enzymatic Degradation of Phenazines Can Generate Energy and Protect Sensitive Organisms from Toxicity.</title>
        <authorList>
            <person name="Costa K.C."/>
            <person name="Bergkessel M."/>
            <person name="Saunders S."/>
            <person name="Korlach J."/>
            <person name="Newman D.K."/>
        </authorList>
    </citation>
    <scope>NUCLEOTIDE SEQUENCE [LARGE SCALE GENOMIC DNA]</scope>
    <source>
        <strain evidence="2 3">CT6</strain>
    </source>
</reference>
<dbReference type="Proteomes" id="UP000057134">
    <property type="component" value="Chromosome"/>
</dbReference>
<dbReference type="EMBL" id="CP011269">
    <property type="protein sequence ID" value="ALI29076.1"/>
    <property type="molecule type" value="Genomic_DNA"/>
</dbReference>
<evidence type="ECO:0000313" key="2">
    <source>
        <dbReference type="EMBL" id="ALI29076.1"/>
    </source>
</evidence>
<dbReference type="STRING" id="1766.XA26_52840"/>
<accession>A0A0N9XLV8</accession>
<organism evidence="2 3">
    <name type="scientific">Mycolicibacterium fortuitum</name>
    <name type="common">Mycobacterium fortuitum</name>
    <dbReference type="NCBI Taxonomy" id="1766"/>
    <lineage>
        <taxon>Bacteria</taxon>
        <taxon>Bacillati</taxon>
        <taxon>Actinomycetota</taxon>
        <taxon>Actinomycetes</taxon>
        <taxon>Mycobacteriales</taxon>
        <taxon>Mycobacteriaceae</taxon>
        <taxon>Mycolicibacterium</taxon>
    </lineage>
</organism>
<dbReference type="PATRIC" id="fig|1766.6.peg.5258"/>
<name>A0A0N9XLV8_MYCFO</name>
<dbReference type="AlphaFoldDB" id="A0A0N9XLV8"/>
<evidence type="ECO:0000313" key="3">
    <source>
        <dbReference type="Proteomes" id="UP000057134"/>
    </source>
</evidence>
<protein>
    <submittedName>
        <fullName evidence="2">Uncharacterized protein</fullName>
    </submittedName>
</protein>
<evidence type="ECO:0000256" key="1">
    <source>
        <dbReference type="SAM" id="MobiDB-lite"/>
    </source>
</evidence>